<keyword evidence="2" id="KW-1185">Reference proteome</keyword>
<dbReference type="Proteomes" id="UP000634919">
    <property type="component" value="Unassembled WGS sequence"/>
</dbReference>
<sequence length="102" mass="11504">MSDNASPSMDKAITAGLSEVTLARTLELYDAHRASGSERILNFRGDLAERYNYDKIKPLMTRAREHGNVVYIEAVSHKTGETGHYQILANQWKLLEVLARLD</sequence>
<name>A0ABR8S5Y3_9BURK</name>
<comment type="caution">
    <text evidence="1">The sequence shown here is derived from an EMBL/GenBank/DDBJ whole genome shotgun (WGS) entry which is preliminary data.</text>
</comment>
<accession>A0ABR8S5Y3</accession>
<proteinExistence type="predicted"/>
<dbReference type="EMBL" id="JACSQK010000001">
    <property type="protein sequence ID" value="MBD7958893.1"/>
    <property type="molecule type" value="Genomic_DNA"/>
</dbReference>
<reference evidence="1 2" key="1">
    <citation type="submission" date="2020-08" db="EMBL/GenBank/DDBJ databases">
        <title>A Genomic Blueprint of the Chicken Gut Microbiome.</title>
        <authorList>
            <person name="Gilroy R."/>
            <person name="Ravi A."/>
            <person name="Getino M."/>
            <person name="Pursley I."/>
            <person name="Horton D.L."/>
            <person name="Alikhan N.-F."/>
            <person name="Baker D."/>
            <person name="Gharbi K."/>
            <person name="Hall N."/>
            <person name="Watson M."/>
            <person name="Adriaenssens E.M."/>
            <person name="Foster-Nyarko E."/>
            <person name="Jarju S."/>
            <person name="Secka A."/>
            <person name="Antonio M."/>
            <person name="Oren A."/>
            <person name="Chaudhuri R."/>
            <person name="La Ragione R.M."/>
            <person name="Hildebrand F."/>
            <person name="Pallen M.J."/>
        </authorList>
    </citation>
    <scope>NUCLEOTIDE SEQUENCE [LARGE SCALE GENOMIC DNA]</scope>
    <source>
        <strain evidence="1 2">Sa2CVA6</strain>
    </source>
</reference>
<evidence type="ECO:0000313" key="2">
    <source>
        <dbReference type="Proteomes" id="UP000634919"/>
    </source>
</evidence>
<dbReference type="RefSeq" id="WP_191721326.1">
    <property type="nucleotide sequence ID" value="NZ_JACSQK010000001.1"/>
</dbReference>
<protein>
    <submittedName>
        <fullName evidence="1">Uncharacterized protein</fullName>
    </submittedName>
</protein>
<organism evidence="1 2">
    <name type="scientific">Comamonas avium</name>
    <dbReference type="NCBI Taxonomy" id="2762231"/>
    <lineage>
        <taxon>Bacteria</taxon>
        <taxon>Pseudomonadati</taxon>
        <taxon>Pseudomonadota</taxon>
        <taxon>Betaproteobacteria</taxon>
        <taxon>Burkholderiales</taxon>
        <taxon>Comamonadaceae</taxon>
        <taxon>Comamonas</taxon>
    </lineage>
</organism>
<evidence type="ECO:0000313" key="1">
    <source>
        <dbReference type="EMBL" id="MBD7958893.1"/>
    </source>
</evidence>
<gene>
    <name evidence="1" type="ORF">H9646_00195</name>
</gene>